<gene>
    <name evidence="8" type="ORF">ZYGR_0AK03300</name>
</gene>
<dbReference type="GO" id="GO:0006886">
    <property type="term" value="P:intracellular protein transport"/>
    <property type="evidence" value="ECO:0007669"/>
    <property type="project" value="InterPro"/>
</dbReference>
<name>A0A1Q3ADS0_ZYGRO</name>
<feature type="domain" description="Clathrin/coatomer adaptor adaptin-like N-terminal" evidence="7">
    <location>
        <begin position="41"/>
        <end position="609"/>
    </location>
</feature>
<evidence type="ECO:0000313" key="9">
    <source>
        <dbReference type="Proteomes" id="UP000187013"/>
    </source>
</evidence>
<evidence type="ECO:0000256" key="3">
    <source>
        <dbReference type="ARBA" id="ARBA00022448"/>
    </source>
</evidence>
<keyword evidence="5" id="KW-0472">Membrane</keyword>
<dbReference type="Gene3D" id="1.25.10.10">
    <property type="entry name" value="Leucine-rich Repeat Variant"/>
    <property type="match status" value="1"/>
</dbReference>
<dbReference type="InterPro" id="IPR011989">
    <property type="entry name" value="ARM-like"/>
</dbReference>
<keyword evidence="4" id="KW-0653">Protein transport</keyword>
<dbReference type="SUPFAM" id="SSF48371">
    <property type="entry name" value="ARM repeat"/>
    <property type="match status" value="1"/>
</dbReference>
<organism evidence="8 9">
    <name type="scientific">Zygosaccharomyces rouxii</name>
    <dbReference type="NCBI Taxonomy" id="4956"/>
    <lineage>
        <taxon>Eukaryota</taxon>
        <taxon>Fungi</taxon>
        <taxon>Dikarya</taxon>
        <taxon>Ascomycota</taxon>
        <taxon>Saccharomycotina</taxon>
        <taxon>Saccharomycetes</taxon>
        <taxon>Saccharomycetales</taxon>
        <taxon>Saccharomycetaceae</taxon>
        <taxon>Zygosaccharomyces</taxon>
    </lineage>
</organism>
<dbReference type="InterPro" id="IPR026739">
    <property type="entry name" value="AP_beta"/>
</dbReference>
<feature type="region of interest" description="Disordered" evidence="6">
    <location>
        <begin position="749"/>
        <end position="825"/>
    </location>
</feature>
<dbReference type="AlphaFoldDB" id="A0A1Q3ADS0"/>
<dbReference type="OrthoDB" id="10254310at2759"/>
<evidence type="ECO:0000256" key="5">
    <source>
        <dbReference type="ARBA" id="ARBA00023136"/>
    </source>
</evidence>
<feature type="compositionally biased region" description="Low complexity" evidence="6">
    <location>
        <begin position="770"/>
        <end position="782"/>
    </location>
</feature>
<proteinExistence type="inferred from homology"/>
<dbReference type="GO" id="GO:0030117">
    <property type="term" value="C:membrane coat"/>
    <property type="evidence" value="ECO:0007669"/>
    <property type="project" value="InterPro"/>
</dbReference>
<dbReference type="Pfam" id="PF01602">
    <property type="entry name" value="Adaptin_N"/>
    <property type="match status" value="1"/>
</dbReference>
<evidence type="ECO:0000256" key="4">
    <source>
        <dbReference type="ARBA" id="ARBA00022927"/>
    </source>
</evidence>
<reference evidence="8 9" key="1">
    <citation type="submission" date="2016-08" db="EMBL/GenBank/DDBJ databases">
        <title>Draft genome sequence of allopolyploid Zygosaccharomyces rouxii.</title>
        <authorList>
            <person name="Watanabe J."/>
            <person name="Uehara K."/>
            <person name="Mogi Y."/>
            <person name="Tsukioka Y."/>
        </authorList>
    </citation>
    <scope>NUCLEOTIDE SEQUENCE [LARGE SCALE GENOMIC DNA]</scope>
    <source>
        <strain evidence="8 9">NBRC 110957</strain>
    </source>
</reference>
<dbReference type="InterPro" id="IPR016024">
    <property type="entry name" value="ARM-type_fold"/>
</dbReference>
<evidence type="ECO:0000256" key="6">
    <source>
        <dbReference type="SAM" id="MobiDB-lite"/>
    </source>
</evidence>
<sequence>MVDSIYRIASALESAKVITMDAAAIATSKLGETSYTTYSKTITPEQLSNLLNSRNPREIKDGMKRIISLMASGETTVDIELYFADVVKNIISEDPKVRLMVCIYLSRYAERDPNLALLSVNSIQKTLSDVNPETRCLSLKALSDMKIPSLFPVVLYTLKKAVTDPSARVRGEVAFSMLKLYREEGEEVEEELKPLLKTLLSDADPLVVSSAIVVLKKCFPQKLDWLHGHFRYYCEIMRELDPWAQNSMIDLLVSYCKRFLPRPTVFDATTSAEGVQSAILLPDRFNEIQFPVYDVVNHPDLTLFLQSLEPLIHSMNPPVILSSSNAFYQLATPMQFKKSGFPQALVRTSVFSNNFGVRSSLLQTILILSSLDSSLFIPYTRKFFVLPSDDARVACLKLKILSNLINEFNVKVIVEQLKYYISTSQCSELVITAANTLAVCGQLSVRWESHIMKWFISHMETSKLPNAVLDSYVNVIRLLTPKRHLKTIIQLSEVLESRKLLADNVRAGIVWLFGEIAAVEYRICPDILRKLIPHFSLEGPETRNQILLLAAKLLSYDIDNFRERDDGYEYDLDDSRIGQLYKAVAYLSEFDGDYDIRDRARCYSSLFLTRKFEIATLLLQAPKPSPVASSMWSSSSDGEPDLDWEGVGLDKNVQEFHRMLPWNENIPGTDDEDDIRKPAALKDYSRYKKSFSSDSFAGKNVSRGTTPVSSGDSPLHPTNRHTIASVAPAKKYRLQSLEEFFSDIPARQTNKPRRKIVIESSSGEDDEGESSSSVESEVGDYGVENDDGDENNHDGEGSGGEADENSGGEENDDDDDDGNSSSSSD</sequence>
<dbReference type="GO" id="GO:0016192">
    <property type="term" value="P:vesicle-mediated transport"/>
    <property type="evidence" value="ECO:0007669"/>
    <property type="project" value="InterPro"/>
</dbReference>
<evidence type="ECO:0000256" key="2">
    <source>
        <dbReference type="ARBA" id="ARBA00006613"/>
    </source>
</evidence>
<evidence type="ECO:0000259" key="7">
    <source>
        <dbReference type="Pfam" id="PF01602"/>
    </source>
</evidence>
<comment type="subcellular location">
    <subcellularLocation>
        <location evidence="1">Endomembrane system</location>
    </subcellularLocation>
</comment>
<keyword evidence="3" id="KW-0813">Transport</keyword>
<accession>A0A1Q3ADS0</accession>
<dbReference type="GO" id="GO:0012505">
    <property type="term" value="C:endomembrane system"/>
    <property type="evidence" value="ECO:0007669"/>
    <property type="project" value="UniProtKB-SubCell"/>
</dbReference>
<comment type="similarity">
    <text evidence="2">Belongs to the adaptor complexes large subunit family.</text>
</comment>
<dbReference type="InterPro" id="IPR002553">
    <property type="entry name" value="Clathrin/coatomer_adapt-like_N"/>
</dbReference>
<feature type="region of interest" description="Disordered" evidence="6">
    <location>
        <begin position="692"/>
        <end position="727"/>
    </location>
</feature>
<evidence type="ECO:0000313" key="8">
    <source>
        <dbReference type="EMBL" id="GAV53828.1"/>
    </source>
</evidence>
<dbReference type="Proteomes" id="UP000187013">
    <property type="component" value="Unassembled WGS sequence"/>
</dbReference>
<feature type="compositionally biased region" description="Acidic residues" evidence="6">
    <location>
        <begin position="801"/>
        <end position="818"/>
    </location>
</feature>
<feature type="compositionally biased region" description="Polar residues" evidence="6">
    <location>
        <begin position="702"/>
        <end position="712"/>
    </location>
</feature>
<comment type="caution">
    <text evidence="8">The sequence shown here is derived from an EMBL/GenBank/DDBJ whole genome shotgun (WGS) entry which is preliminary data.</text>
</comment>
<dbReference type="EMBL" id="BDGX01000037">
    <property type="protein sequence ID" value="GAV53828.1"/>
    <property type="molecule type" value="Genomic_DNA"/>
</dbReference>
<dbReference type="PANTHER" id="PTHR11134">
    <property type="entry name" value="ADAPTOR COMPLEX SUBUNIT BETA FAMILY MEMBER"/>
    <property type="match status" value="1"/>
</dbReference>
<protein>
    <recommendedName>
        <fullName evidence="7">Clathrin/coatomer adaptor adaptin-like N-terminal domain-containing protein</fullName>
    </recommendedName>
</protein>
<evidence type="ECO:0000256" key="1">
    <source>
        <dbReference type="ARBA" id="ARBA00004308"/>
    </source>
</evidence>